<keyword evidence="1" id="KW-0406">Ion transport</keyword>
<sequence>GVIDIAADWMNDLKEGVCLSAMWFNHEQCCWDSNETTFAERDKCPQWKTWAELILGQAE</sequence>
<protein>
    <submittedName>
        <fullName evidence="2">Uncharacterized protein</fullName>
    </submittedName>
</protein>
<keyword evidence="1" id="KW-0813">Transport</keyword>
<gene>
    <name evidence="2" type="ORF">M9458_016811</name>
</gene>
<dbReference type="AlphaFoldDB" id="A0ABD0QU20"/>
<evidence type="ECO:0000313" key="3">
    <source>
        <dbReference type="Proteomes" id="UP001529510"/>
    </source>
</evidence>
<name>A0ABD0QU20_CIRMR</name>
<feature type="non-terminal residue" evidence="2">
    <location>
        <position position="1"/>
    </location>
</feature>
<keyword evidence="3" id="KW-1185">Reference proteome</keyword>
<dbReference type="PANTHER" id="PTHR45711:SF8">
    <property type="entry name" value="H(+)_CL(-) EXCHANGE TRANSPORTER 3"/>
    <property type="match status" value="1"/>
</dbReference>
<comment type="caution">
    <text evidence="2">The sequence shown here is derived from an EMBL/GenBank/DDBJ whole genome shotgun (WGS) entry which is preliminary data.</text>
</comment>
<proteinExistence type="predicted"/>
<evidence type="ECO:0000256" key="1">
    <source>
        <dbReference type="ARBA" id="ARBA00023065"/>
    </source>
</evidence>
<dbReference type="Proteomes" id="UP001529510">
    <property type="component" value="Unassembled WGS sequence"/>
</dbReference>
<reference evidence="2 3" key="1">
    <citation type="submission" date="2024-05" db="EMBL/GenBank/DDBJ databases">
        <title>Genome sequencing and assembly of Indian major carp, Cirrhinus mrigala (Hamilton, 1822).</title>
        <authorList>
            <person name="Mohindra V."/>
            <person name="Chowdhury L.M."/>
            <person name="Lal K."/>
            <person name="Jena J.K."/>
        </authorList>
    </citation>
    <scope>NUCLEOTIDE SEQUENCE [LARGE SCALE GENOMIC DNA]</scope>
    <source>
        <strain evidence="2">CM1030</strain>
        <tissue evidence="2">Blood</tissue>
    </source>
</reference>
<accession>A0ABD0QU20</accession>
<dbReference type="PANTHER" id="PTHR45711">
    <property type="entry name" value="CHLORIDE CHANNEL PROTEIN"/>
    <property type="match status" value="1"/>
</dbReference>
<dbReference type="EMBL" id="JAMKFB020000007">
    <property type="protein sequence ID" value="KAL0189712.1"/>
    <property type="molecule type" value="Genomic_DNA"/>
</dbReference>
<dbReference type="GO" id="GO:0006811">
    <property type="term" value="P:monoatomic ion transport"/>
    <property type="evidence" value="ECO:0007669"/>
    <property type="project" value="UniProtKB-KW"/>
</dbReference>
<evidence type="ECO:0000313" key="2">
    <source>
        <dbReference type="EMBL" id="KAL0189712.1"/>
    </source>
</evidence>
<feature type="non-terminal residue" evidence="2">
    <location>
        <position position="59"/>
    </location>
</feature>
<organism evidence="2 3">
    <name type="scientific">Cirrhinus mrigala</name>
    <name type="common">Mrigala</name>
    <dbReference type="NCBI Taxonomy" id="683832"/>
    <lineage>
        <taxon>Eukaryota</taxon>
        <taxon>Metazoa</taxon>
        <taxon>Chordata</taxon>
        <taxon>Craniata</taxon>
        <taxon>Vertebrata</taxon>
        <taxon>Euteleostomi</taxon>
        <taxon>Actinopterygii</taxon>
        <taxon>Neopterygii</taxon>
        <taxon>Teleostei</taxon>
        <taxon>Ostariophysi</taxon>
        <taxon>Cypriniformes</taxon>
        <taxon>Cyprinidae</taxon>
        <taxon>Labeoninae</taxon>
        <taxon>Labeonini</taxon>
        <taxon>Cirrhinus</taxon>
    </lineage>
</organism>